<feature type="chain" id="PRO_5013042923" description="Photosynthesis system II assembly factor Ycf48/Hcf136-like domain-containing protein" evidence="1">
    <location>
        <begin position="19"/>
        <end position="341"/>
    </location>
</feature>
<dbReference type="OrthoDB" id="9813892at2"/>
<evidence type="ECO:0000256" key="1">
    <source>
        <dbReference type="SAM" id="SignalP"/>
    </source>
</evidence>
<keyword evidence="1" id="KW-0732">Signal</keyword>
<feature type="signal peptide" evidence="1">
    <location>
        <begin position="1"/>
        <end position="18"/>
    </location>
</feature>
<accession>A0A1N6ETE2</accession>
<sequence>MKPAILLFILFMGTHTYAQTSPSPYKIRSLTTAPINSIRGLSVVTDSIVWVSGTQGKAGRSTDAGNSWEWYDIPGCDTVDFRDIEAFNSERAVIVSSGEPARIFLTVDGGKNWKQTYYNDTKGIFLDAMDFWNEREGVIIGDPINDLFTILRTSNGGETWEPMTGPKASAGEACFAASGTTLRVLKGKDFAFASGGTVSRFFRFNGNSWHITAWPATQGLSTTGIFSFAFRDGSNGVAVGGDYKDVMQENRNCLITKDGGRTWTAPVLAPRGYRTGVEYLDSKRLIVTGPFGTELSGDGGSTWFPLGNDPQGYHVIRKAKNGSRVYMAGGKGRIAVLDIKK</sequence>
<dbReference type="STRING" id="536979.SAMN04488055_1814"/>
<evidence type="ECO:0000313" key="2">
    <source>
        <dbReference type="EMBL" id="SIN86221.1"/>
    </source>
</evidence>
<keyword evidence="3" id="KW-1185">Reference proteome</keyword>
<dbReference type="PANTHER" id="PTHR47199:SF2">
    <property type="entry name" value="PHOTOSYSTEM II STABILITY_ASSEMBLY FACTOR HCF136, CHLOROPLASTIC"/>
    <property type="match status" value="1"/>
</dbReference>
<dbReference type="Gene3D" id="2.130.10.10">
    <property type="entry name" value="YVTN repeat-like/Quinoprotein amine dehydrogenase"/>
    <property type="match status" value="2"/>
</dbReference>
<dbReference type="EMBL" id="FSRA01000001">
    <property type="protein sequence ID" value="SIN86221.1"/>
    <property type="molecule type" value="Genomic_DNA"/>
</dbReference>
<reference evidence="3" key="1">
    <citation type="submission" date="2016-11" db="EMBL/GenBank/DDBJ databases">
        <authorList>
            <person name="Varghese N."/>
            <person name="Submissions S."/>
        </authorList>
    </citation>
    <scope>NUCLEOTIDE SEQUENCE [LARGE SCALE GENOMIC DNA]</scope>
    <source>
        <strain evidence="3">DSM 24787</strain>
    </source>
</reference>
<name>A0A1N6ETE2_9BACT</name>
<dbReference type="SUPFAM" id="SSF110296">
    <property type="entry name" value="Oligoxyloglucan reducing end-specific cellobiohydrolase"/>
    <property type="match status" value="1"/>
</dbReference>
<proteinExistence type="predicted"/>
<evidence type="ECO:0000313" key="3">
    <source>
        <dbReference type="Proteomes" id="UP000185003"/>
    </source>
</evidence>
<protein>
    <recommendedName>
        <fullName evidence="4">Photosynthesis system II assembly factor Ycf48/Hcf136-like domain-containing protein</fullName>
    </recommendedName>
</protein>
<organism evidence="2 3">
    <name type="scientific">Chitinophaga niabensis</name>
    <dbReference type="NCBI Taxonomy" id="536979"/>
    <lineage>
        <taxon>Bacteria</taxon>
        <taxon>Pseudomonadati</taxon>
        <taxon>Bacteroidota</taxon>
        <taxon>Chitinophagia</taxon>
        <taxon>Chitinophagales</taxon>
        <taxon>Chitinophagaceae</taxon>
        <taxon>Chitinophaga</taxon>
    </lineage>
</organism>
<evidence type="ECO:0008006" key="4">
    <source>
        <dbReference type="Google" id="ProtNLM"/>
    </source>
</evidence>
<dbReference type="AlphaFoldDB" id="A0A1N6ETE2"/>
<dbReference type="InterPro" id="IPR015943">
    <property type="entry name" value="WD40/YVTN_repeat-like_dom_sf"/>
</dbReference>
<dbReference type="PANTHER" id="PTHR47199">
    <property type="entry name" value="PHOTOSYSTEM II STABILITY/ASSEMBLY FACTOR HCF136, CHLOROPLASTIC"/>
    <property type="match status" value="1"/>
</dbReference>
<dbReference type="RefSeq" id="WP_074238928.1">
    <property type="nucleotide sequence ID" value="NZ_FSRA01000001.1"/>
</dbReference>
<gene>
    <name evidence="2" type="ORF">SAMN04488055_1814</name>
</gene>
<dbReference type="Proteomes" id="UP000185003">
    <property type="component" value="Unassembled WGS sequence"/>
</dbReference>